<dbReference type="PANTHER" id="PTHR33695:SF1">
    <property type="entry name" value="LIPOPROTEIN SIGNAL PEPTIDASE"/>
    <property type="match status" value="1"/>
</dbReference>
<dbReference type="GO" id="GO:0006508">
    <property type="term" value="P:proteolysis"/>
    <property type="evidence" value="ECO:0007669"/>
    <property type="project" value="UniProtKB-KW"/>
</dbReference>
<comment type="function">
    <text evidence="9">This protein specifically catalyzes the removal of signal peptides from prolipoproteins.</text>
</comment>
<keyword evidence="4 9" id="KW-0812">Transmembrane</keyword>
<feature type="active site" evidence="9">
    <location>
        <position position="111"/>
    </location>
</feature>
<dbReference type="GO" id="GO:0005886">
    <property type="term" value="C:plasma membrane"/>
    <property type="evidence" value="ECO:0007669"/>
    <property type="project" value="UniProtKB-SubCell"/>
</dbReference>
<keyword evidence="3 9" id="KW-0645">Protease</keyword>
<dbReference type="Pfam" id="PF01252">
    <property type="entry name" value="Peptidase_A8"/>
    <property type="match status" value="1"/>
</dbReference>
<evidence type="ECO:0000256" key="1">
    <source>
        <dbReference type="ARBA" id="ARBA00006139"/>
    </source>
</evidence>
<sequence>MLFLGIILDQLTKQWIVQTMPKYDVIPVIPGFFNLVHVYNRGAAFGLLATWSLGLVSYFFVIATLVVLAVVGYLFWRTPLQHRLFLWGYSLLISGAVGNLMDRIRLGEVIDFLDFYVGRYHWPAFNVADSLICLGAGLIFLGICRSEGEINVSHPV</sequence>
<dbReference type="KEGG" id="dao:Desac_2909"/>
<evidence type="ECO:0000256" key="3">
    <source>
        <dbReference type="ARBA" id="ARBA00022670"/>
    </source>
</evidence>
<keyword evidence="9" id="KW-0997">Cell inner membrane</keyword>
<dbReference type="eggNOG" id="COG0597">
    <property type="taxonomic scope" value="Bacteria"/>
</dbReference>
<keyword evidence="7 9" id="KW-1133">Transmembrane helix</keyword>
<evidence type="ECO:0000256" key="9">
    <source>
        <dbReference type="HAMAP-Rule" id="MF_00161"/>
    </source>
</evidence>
<dbReference type="Proteomes" id="UP000000483">
    <property type="component" value="Chromosome"/>
</dbReference>
<dbReference type="UniPathway" id="UPA00665"/>
<evidence type="ECO:0000256" key="7">
    <source>
        <dbReference type="ARBA" id="ARBA00022989"/>
    </source>
</evidence>
<dbReference type="InterPro" id="IPR001872">
    <property type="entry name" value="Peptidase_A8"/>
</dbReference>
<dbReference type="PRINTS" id="PR00781">
    <property type="entry name" value="LIPOSIGPTASE"/>
</dbReference>
<dbReference type="GO" id="GO:0004190">
    <property type="term" value="F:aspartic-type endopeptidase activity"/>
    <property type="evidence" value="ECO:0007669"/>
    <property type="project" value="UniProtKB-UniRule"/>
</dbReference>
<accession>F2NE79</accession>
<comment type="pathway">
    <text evidence="9">Protein modification; lipoprotein biosynthesis (signal peptide cleavage).</text>
</comment>
<reference evidence="12" key="2">
    <citation type="submission" date="2011-03" db="EMBL/GenBank/DDBJ databases">
        <title>The complete genome of Desulfobacca acetoxidans DSM 11109.</title>
        <authorList>
            <consortium name="US DOE Joint Genome Institute (JGI-PGF)"/>
            <person name="Lucas S."/>
            <person name="Copeland A."/>
            <person name="Lapidus A."/>
            <person name="Bruce D."/>
            <person name="Goodwin L."/>
            <person name="Pitluck S."/>
            <person name="Peters L."/>
            <person name="Kyrpides N."/>
            <person name="Mavromatis K."/>
            <person name="Ivanova N."/>
            <person name="Ovchinnikova G."/>
            <person name="Teshima H."/>
            <person name="Detter J.C."/>
            <person name="Han C."/>
            <person name="Land M."/>
            <person name="Hauser L."/>
            <person name="Markowitz V."/>
            <person name="Cheng J.-F."/>
            <person name="Hugenholtz P."/>
            <person name="Woyke T."/>
            <person name="Wu D."/>
            <person name="Spring S."/>
            <person name="Schueler E."/>
            <person name="Brambilla E."/>
            <person name="Klenk H.-P."/>
            <person name="Eisen J.A."/>
        </authorList>
    </citation>
    <scope>NUCLEOTIDE SEQUENCE [LARGE SCALE GENOMIC DNA]</scope>
    <source>
        <strain evidence="12">ATCC 700848 / DSM 11109 / ASRB2</strain>
    </source>
</reference>
<evidence type="ECO:0000256" key="5">
    <source>
        <dbReference type="ARBA" id="ARBA00022750"/>
    </source>
</evidence>
<gene>
    <name evidence="9" type="primary">lspA</name>
    <name evidence="11" type="ordered locus">Desac_2909</name>
</gene>
<dbReference type="AlphaFoldDB" id="F2NE79"/>
<keyword evidence="12" id="KW-1185">Reference proteome</keyword>
<dbReference type="EMBL" id="CP002629">
    <property type="protein sequence ID" value="AEB10709.1"/>
    <property type="molecule type" value="Genomic_DNA"/>
</dbReference>
<dbReference type="EC" id="3.4.23.36" evidence="9"/>
<dbReference type="NCBIfam" id="TIGR00077">
    <property type="entry name" value="lspA"/>
    <property type="match status" value="1"/>
</dbReference>
<organism evidence="11 12">
    <name type="scientific">Desulfobacca acetoxidans (strain ATCC 700848 / DSM 11109 / ASRB2)</name>
    <dbReference type="NCBI Taxonomy" id="880072"/>
    <lineage>
        <taxon>Bacteria</taxon>
        <taxon>Pseudomonadati</taxon>
        <taxon>Thermodesulfobacteriota</taxon>
        <taxon>Desulfobaccia</taxon>
        <taxon>Desulfobaccales</taxon>
        <taxon>Desulfobaccaceae</taxon>
        <taxon>Desulfobacca</taxon>
    </lineage>
</organism>
<dbReference type="HAMAP" id="MF_00161">
    <property type="entry name" value="LspA"/>
    <property type="match status" value="1"/>
</dbReference>
<keyword evidence="2 9" id="KW-1003">Cell membrane</keyword>
<evidence type="ECO:0000256" key="10">
    <source>
        <dbReference type="RuleBase" id="RU004181"/>
    </source>
</evidence>
<comment type="subcellular location">
    <subcellularLocation>
        <location evidence="9">Cell inner membrane</location>
        <topology evidence="9">Multi-pass membrane protein</topology>
    </subcellularLocation>
</comment>
<feature type="transmembrane region" description="Helical" evidence="9">
    <location>
        <begin position="83"/>
        <end position="101"/>
    </location>
</feature>
<comment type="caution">
    <text evidence="9">Lacks conserved residue(s) required for the propagation of feature annotation.</text>
</comment>
<dbReference type="STRING" id="880072.Desac_2909"/>
<reference evidence="11 12" key="1">
    <citation type="journal article" date="2011" name="Stand. Genomic Sci.">
        <title>Complete genome sequence of the acetate-degrading sulfate reducer Desulfobacca acetoxidans type strain (ASRB2).</title>
        <authorList>
            <person name="Goker M."/>
            <person name="Teshima H."/>
            <person name="Lapidus A."/>
            <person name="Nolan M."/>
            <person name="Lucas S."/>
            <person name="Hammon N."/>
            <person name="Deshpande S."/>
            <person name="Cheng J.F."/>
            <person name="Tapia R."/>
            <person name="Han C."/>
            <person name="Goodwin L."/>
            <person name="Pitluck S."/>
            <person name="Huntemann M."/>
            <person name="Liolios K."/>
            <person name="Ivanova N."/>
            <person name="Pagani I."/>
            <person name="Mavromatis K."/>
            <person name="Ovchinikova G."/>
            <person name="Pati A."/>
            <person name="Chen A."/>
            <person name="Palaniappan K."/>
            <person name="Land M."/>
            <person name="Hauser L."/>
            <person name="Brambilla E.M."/>
            <person name="Rohde M."/>
            <person name="Spring S."/>
            <person name="Detter J.C."/>
            <person name="Woyke T."/>
            <person name="Bristow J."/>
            <person name="Eisen J.A."/>
            <person name="Markowitz V."/>
            <person name="Hugenholtz P."/>
            <person name="Kyrpides N.C."/>
            <person name="Klenk H.P."/>
        </authorList>
    </citation>
    <scope>NUCLEOTIDE SEQUENCE [LARGE SCALE GENOMIC DNA]</scope>
    <source>
        <strain evidence="12">ATCC 700848 / DSM 11109 / ASRB2</strain>
    </source>
</reference>
<keyword evidence="8 9" id="KW-0472">Membrane</keyword>
<feature type="transmembrane region" description="Helical" evidence="9">
    <location>
        <begin position="55"/>
        <end position="76"/>
    </location>
</feature>
<evidence type="ECO:0000313" key="11">
    <source>
        <dbReference type="EMBL" id="AEB10709.1"/>
    </source>
</evidence>
<dbReference type="PANTHER" id="PTHR33695">
    <property type="entry name" value="LIPOPROTEIN SIGNAL PEPTIDASE"/>
    <property type="match status" value="1"/>
</dbReference>
<feature type="transmembrane region" description="Helical" evidence="9">
    <location>
        <begin position="121"/>
        <end position="144"/>
    </location>
</feature>
<comment type="catalytic activity">
    <reaction evidence="9">
        <text>Release of signal peptides from bacterial membrane prolipoproteins. Hydrolyzes -Xaa-Yaa-Zaa-|-(S,diacylglyceryl)Cys-, in which Xaa is hydrophobic (preferably Leu), and Yaa (Ala or Ser) and Zaa (Gly or Ala) have small, neutral side chains.</text>
        <dbReference type="EC" id="3.4.23.36"/>
    </reaction>
</comment>
<dbReference type="HOGENOM" id="CLU_083252_4_0_7"/>
<protein>
    <recommendedName>
        <fullName evidence="9">Lipoprotein signal peptidase</fullName>
        <ecNumber evidence="9">3.4.23.36</ecNumber>
    </recommendedName>
    <alternativeName>
        <fullName evidence="9">Prolipoprotein signal peptidase</fullName>
    </alternativeName>
    <alternativeName>
        <fullName evidence="9">Signal peptidase II</fullName>
        <shortName evidence="9">SPase II</shortName>
    </alternativeName>
</protein>
<comment type="similarity">
    <text evidence="1 9 10">Belongs to the peptidase A8 family.</text>
</comment>
<proteinExistence type="inferred from homology"/>
<name>F2NE79_DESAR</name>
<evidence type="ECO:0000256" key="2">
    <source>
        <dbReference type="ARBA" id="ARBA00022475"/>
    </source>
</evidence>
<evidence type="ECO:0000313" key="12">
    <source>
        <dbReference type="Proteomes" id="UP000000483"/>
    </source>
</evidence>
<evidence type="ECO:0000256" key="6">
    <source>
        <dbReference type="ARBA" id="ARBA00022801"/>
    </source>
</evidence>
<keyword evidence="5 9" id="KW-0064">Aspartyl protease</keyword>
<keyword evidence="6 9" id="KW-0378">Hydrolase</keyword>
<feature type="active site" evidence="9">
    <location>
        <position position="129"/>
    </location>
</feature>
<evidence type="ECO:0000256" key="4">
    <source>
        <dbReference type="ARBA" id="ARBA00022692"/>
    </source>
</evidence>
<evidence type="ECO:0000256" key="8">
    <source>
        <dbReference type="ARBA" id="ARBA00023136"/>
    </source>
</evidence>
<keyword evidence="11" id="KW-0449">Lipoprotein</keyword>